<dbReference type="InterPro" id="IPR000064">
    <property type="entry name" value="NLP_P60_dom"/>
</dbReference>
<feature type="compositionally biased region" description="Low complexity" evidence="7">
    <location>
        <begin position="291"/>
        <end position="302"/>
    </location>
</feature>
<feature type="region of interest" description="Disordered" evidence="7">
    <location>
        <begin position="233"/>
        <end position="302"/>
    </location>
</feature>
<keyword evidence="6" id="KW-0175">Coiled coil</keyword>
<dbReference type="SUPFAM" id="SSF90257">
    <property type="entry name" value="Myosin rod fragments"/>
    <property type="match status" value="1"/>
</dbReference>
<evidence type="ECO:0000256" key="3">
    <source>
        <dbReference type="ARBA" id="ARBA00022729"/>
    </source>
</evidence>
<evidence type="ECO:0000256" key="7">
    <source>
        <dbReference type="SAM" id="MobiDB-lite"/>
    </source>
</evidence>
<organism evidence="10 11">
    <name type="scientific">Terrilactibacillus laevilacticus</name>
    <dbReference type="NCBI Taxonomy" id="1380157"/>
    <lineage>
        <taxon>Bacteria</taxon>
        <taxon>Bacillati</taxon>
        <taxon>Bacillota</taxon>
        <taxon>Bacilli</taxon>
        <taxon>Bacillales</taxon>
        <taxon>Bacillaceae</taxon>
        <taxon>Terrilactibacillus</taxon>
    </lineage>
</organism>
<feature type="coiled-coil region" evidence="6">
    <location>
        <begin position="155"/>
        <end position="224"/>
    </location>
</feature>
<dbReference type="InterPro" id="IPR038765">
    <property type="entry name" value="Papain-like_cys_pep_sf"/>
</dbReference>
<dbReference type="Gene3D" id="6.10.250.3150">
    <property type="match status" value="1"/>
</dbReference>
<dbReference type="Pfam" id="PF24568">
    <property type="entry name" value="CC_PcsB"/>
    <property type="match status" value="1"/>
</dbReference>
<comment type="caution">
    <text evidence="10">The sequence shown here is derived from an EMBL/GenBank/DDBJ whole genome shotgun (WGS) entry which is preliminary data.</text>
</comment>
<evidence type="ECO:0000256" key="1">
    <source>
        <dbReference type="ARBA" id="ARBA00007074"/>
    </source>
</evidence>
<comment type="similarity">
    <text evidence="1">Belongs to the peptidase C40 family.</text>
</comment>
<dbReference type="PANTHER" id="PTHR47053">
    <property type="entry name" value="MUREIN DD-ENDOPEPTIDASE MEPH-RELATED"/>
    <property type="match status" value="1"/>
</dbReference>
<evidence type="ECO:0000259" key="9">
    <source>
        <dbReference type="PROSITE" id="PS51935"/>
    </source>
</evidence>
<dbReference type="EMBL" id="JBHUMR010000008">
    <property type="protein sequence ID" value="MFD2617038.1"/>
    <property type="molecule type" value="Genomic_DNA"/>
</dbReference>
<evidence type="ECO:0000256" key="4">
    <source>
        <dbReference type="ARBA" id="ARBA00022801"/>
    </source>
</evidence>
<dbReference type="SUPFAM" id="SSF54001">
    <property type="entry name" value="Cysteine proteinases"/>
    <property type="match status" value="1"/>
</dbReference>
<feature type="coiled-coil region" evidence="6">
    <location>
        <begin position="45"/>
        <end position="100"/>
    </location>
</feature>
<keyword evidence="3 8" id="KW-0732">Signal</keyword>
<keyword evidence="5" id="KW-0788">Thiol protease</keyword>
<name>A0ABW5PQC8_9BACI</name>
<keyword evidence="2" id="KW-0645">Protease</keyword>
<feature type="signal peptide" evidence="8">
    <location>
        <begin position="1"/>
        <end position="27"/>
    </location>
</feature>
<reference evidence="11" key="1">
    <citation type="journal article" date="2019" name="Int. J. Syst. Evol. Microbiol.">
        <title>The Global Catalogue of Microorganisms (GCM) 10K type strain sequencing project: providing services to taxonomists for standard genome sequencing and annotation.</title>
        <authorList>
            <consortium name="The Broad Institute Genomics Platform"/>
            <consortium name="The Broad Institute Genome Sequencing Center for Infectious Disease"/>
            <person name="Wu L."/>
            <person name="Ma J."/>
        </authorList>
    </citation>
    <scope>NUCLEOTIDE SEQUENCE [LARGE SCALE GENOMIC DNA]</scope>
    <source>
        <strain evidence="11">TISTR 2241</strain>
    </source>
</reference>
<proteinExistence type="inferred from homology"/>
<evidence type="ECO:0000256" key="6">
    <source>
        <dbReference type="SAM" id="Coils"/>
    </source>
</evidence>
<keyword evidence="4" id="KW-0378">Hydrolase</keyword>
<evidence type="ECO:0000256" key="5">
    <source>
        <dbReference type="ARBA" id="ARBA00022807"/>
    </source>
</evidence>
<sequence length="438" mass="47336">MKKKLTVTLALSLSVTCGSLVPSFTYAKESLSTINDKTQAQLSLKDQLSSQKAKLQADIDGMNKKVLDLTGQVSNTQVKISKIEDEVSTLQSQIEDIQDRIEKRKGLLKDRLESIYVNGGSVGFLDVILGSKSIGDFLERTFAVNEITQQDQNIIDDQKKDEKDLSTKKEQVQTKLALSEKKVEQLRGMLQEVQALQTQKQVAMKALNSKQENVEKNIAQLKQVALDIKSAQTAEEKTNNSQPTLTKLSAPVEKHTAVSTDLTNSTDSTDSTNSTDSTDKTPSAKPKKMKAAAPSHKSNNLTMSASVSSGGISGILSWGRQYFGRSTYVFGAGRSASDIANGRFDCSGFVSAAFRANGISIPSSTSALSGVGQRVSPSDMKPGDLVFFDTYKKDGHVGIYLGGGSFIGSQSSTGVAVVSMNNSYWKSHFSGHVQRVLH</sequence>
<dbReference type="Gene3D" id="3.90.1720.10">
    <property type="entry name" value="endopeptidase domain like (from Nostoc punctiforme)"/>
    <property type="match status" value="1"/>
</dbReference>
<dbReference type="InterPro" id="IPR051202">
    <property type="entry name" value="Peptidase_C40"/>
</dbReference>
<feature type="chain" id="PRO_5046008773" evidence="8">
    <location>
        <begin position="28"/>
        <end position="438"/>
    </location>
</feature>
<evidence type="ECO:0000256" key="2">
    <source>
        <dbReference type="ARBA" id="ARBA00022670"/>
    </source>
</evidence>
<dbReference type="RefSeq" id="WP_141189138.1">
    <property type="nucleotide sequence ID" value="NZ_JBHUMR010000008.1"/>
</dbReference>
<evidence type="ECO:0000256" key="8">
    <source>
        <dbReference type="SAM" id="SignalP"/>
    </source>
</evidence>
<feature type="compositionally biased region" description="Low complexity" evidence="7">
    <location>
        <begin position="259"/>
        <end position="284"/>
    </location>
</feature>
<dbReference type="PROSITE" id="PS51935">
    <property type="entry name" value="NLPC_P60"/>
    <property type="match status" value="1"/>
</dbReference>
<evidence type="ECO:0000313" key="11">
    <source>
        <dbReference type="Proteomes" id="UP001597458"/>
    </source>
</evidence>
<dbReference type="PANTHER" id="PTHR47053:SF1">
    <property type="entry name" value="MUREIN DD-ENDOPEPTIDASE MEPH-RELATED"/>
    <property type="match status" value="1"/>
</dbReference>
<feature type="domain" description="NlpC/P60" evidence="9">
    <location>
        <begin position="309"/>
        <end position="436"/>
    </location>
</feature>
<gene>
    <name evidence="10" type="ORF">ACFSTF_06890</name>
</gene>
<keyword evidence="11" id="KW-1185">Reference proteome</keyword>
<dbReference type="Pfam" id="PF00877">
    <property type="entry name" value="NLPC_P60"/>
    <property type="match status" value="1"/>
</dbReference>
<accession>A0ABW5PQC8</accession>
<dbReference type="Proteomes" id="UP001597458">
    <property type="component" value="Unassembled WGS sequence"/>
</dbReference>
<evidence type="ECO:0000313" key="10">
    <source>
        <dbReference type="EMBL" id="MFD2617038.1"/>
    </source>
</evidence>
<dbReference type="InterPro" id="IPR057309">
    <property type="entry name" value="PcsB_CC"/>
</dbReference>
<protein>
    <submittedName>
        <fullName evidence="10">Coiled-coil domain-containing protein</fullName>
    </submittedName>
</protein>